<name>A0A6S6WMM5_9GAMM</name>
<dbReference type="Proteomes" id="UP000481517">
    <property type="component" value="Unassembled WGS sequence"/>
</dbReference>
<dbReference type="InterPro" id="IPR021136">
    <property type="entry name" value="Flagellar_hook_control-like_C"/>
</dbReference>
<dbReference type="Pfam" id="PF02120">
    <property type="entry name" value="Flg_hook"/>
    <property type="match status" value="1"/>
</dbReference>
<proteinExistence type="predicted"/>
<dbReference type="EMBL" id="CADCXY010000003">
    <property type="protein sequence ID" value="CAB0151064.1"/>
    <property type="molecule type" value="Genomic_DNA"/>
</dbReference>
<evidence type="ECO:0000313" key="2">
    <source>
        <dbReference type="EMBL" id="CAB0151064.1"/>
    </source>
</evidence>
<dbReference type="Gene3D" id="3.30.750.140">
    <property type="match status" value="1"/>
</dbReference>
<organism evidence="2 3">
    <name type="scientific">Pseudidiomarina piscicola</name>
    <dbReference type="NCBI Taxonomy" id="2614830"/>
    <lineage>
        <taxon>Bacteria</taxon>
        <taxon>Pseudomonadati</taxon>
        <taxon>Pseudomonadota</taxon>
        <taxon>Gammaproteobacteria</taxon>
        <taxon>Alteromonadales</taxon>
        <taxon>Idiomarinaceae</taxon>
        <taxon>Pseudidiomarina</taxon>
    </lineage>
</organism>
<feature type="domain" description="Flagellar hook-length control protein-like C-terminal" evidence="1">
    <location>
        <begin position="195"/>
        <end position="261"/>
    </location>
</feature>
<dbReference type="RefSeq" id="WP_173920466.1">
    <property type="nucleotide sequence ID" value="NZ_CADCXY010000003.1"/>
</dbReference>
<evidence type="ECO:0000313" key="3">
    <source>
        <dbReference type="Proteomes" id="UP000481517"/>
    </source>
</evidence>
<evidence type="ECO:0000259" key="1">
    <source>
        <dbReference type="Pfam" id="PF02120"/>
    </source>
</evidence>
<sequence length="264" mass="29668">MSSITPLLDTLVHQVAAQKGTVPLNSRGAAPVAPIQAAGSATQFSQAGQQLARLVQLVTSFQAELSSQSAAPRPGGVREAPFFSQRESIQIDALIKHLHGKTQLSGLFYEHALKRWTELQLPFSRIQQQPQNSASHLRNVLAKQQLEMVSSGLFRFEFNVSPELQLFGVVQPDIHPLVRRWRDQRSPSGEHEFDDGWTSEIELKMQTLGRLRARIRMQSERLHLELQTQDQWHALLEAAAPKLREGLFQRHQITLESLVVRGGL</sequence>
<reference evidence="2 3" key="1">
    <citation type="submission" date="2020-02" db="EMBL/GenBank/DDBJ databases">
        <authorList>
            <person name="Rodrigo-Torres L."/>
            <person name="Arahal R. D."/>
            <person name="Lucena T."/>
        </authorList>
    </citation>
    <scope>NUCLEOTIDE SEQUENCE [LARGE SCALE GENOMIC DNA]</scope>
    <source>
        <strain evidence="2 3">CECT 9734</strain>
    </source>
</reference>
<keyword evidence="3" id="KW-1185">Reference proteome</keyword>
<protein>
    <recommendedName>
        <fullName evidence="1">Flagellar hook-length control protein-like C-terminal domain-containing protein</fullName>
    </recommendedName>
</protein>
<dbReference type="AlphaFoldDB" id="A0A6S6WMM5"/>
<dbReference type="InterPro" id="IPR038610">
    <property type="entry name" value="FliK-like_C_sf"/>
</dbReference>
<gene>
    <name evidence="2" type="ORF">PSI9734_01480</name>
</gene>
<accession>A0A6S6WMM5</accession>